<feature type="transmembrane region" description="Helical" evidence="6">
    <location>
        <begin position="126"/>
        <end position="144"/>
    </location>
</feature>
<keyword evidence="4 6" id="KW-1133">Transmembrane helix</keyword>
<dbReference type="InterPro" id="IPR018076">
    <property type="entry name" value="T2SS_GspF_dom"/>
</dbReference>
<comment type="subcellular location">
    <subcellularLocation>
        <location evidence="1">Cell membrane</location>
        <topology evidence="1">Multi-pass membrane protein</topology>
    </subcellularLocation>
</comment>
<keyword evidence="3 6" id="KW-0812">Transmembrane</keyword>
<dbReference type="RefSeq" id="WP_376985635.1">
    <property type="nucleotide sequence ID" value="NZ_JBHRWW010000011.1"/>
</dbReference>
<name>A0ABV7WKS7_9MICO</name>
<keyword evidence="9" id="KW-1185">Reference proteome</keyword>
<evidence type="ECO:0000256" key="3">
    <source>
        <dbReference type="ARBA" id="ARBA00022692"/>
    </source>
</evidence>
<organism evidence="8 9">
    <name type="scientific">Aquipuribacter hungaricus</name>
    <dbReference type="NCBI Taxonomy" id="545624"/>
    <lineage>
        <taxon>Bacteria</taxon>
        <taxon>Bacillati</taxon>
        <taxon>Actinomycetota</taxon>
        <taxon>Actinomycetes</taxon>
        <taxon>Micrococcales</taxon>
        <taxon>Intrasporangiaceae</taxon>
        <taxon>Aquipuribacter</taxon>
    </lineage>
</organism>
<reference evidence="9" key="1">
    <citation type="journal article" date="2019" name="Int. J. Syst. Evol. Microbiol.">
        <title>The Global Catalogue of Microorganisms (GCM) 10K type strain sequencing project: providing services to taxonomists for standard genome sequencing and annotation.</title>
        <authorList>
            <consortium name="The Broad Institute Genomics Platform"/>
            <consortium name="The Broad Institute Genome Sequencing Center for Infectious Disease"/>
            <person name="Wu L."/>
            <person name="Ma J."/>
        </authorList>
    </citation>
    <scope>NUCLEOTIDE SEQUENCE [LARGE SCALE GENOMIC DNA]</scope>
    <source>
        <strain evidence="9">NCAIM B.02333</strain>
    </source>
</reference>
<evidence type="ECO:0000256" key="4">
    <source>
        <dbReference type="ARBA" id="ARBA00022989"/>
    </source>
</evidence>
<comment type="caution">
    <text evidence="8">The sequence shown here is derived from an EMBL/GenBank/DDBJ whole genome shotgun (WGS) entry which is preliminary data.</text>
</comment>
<evidence type="ECO:0000313" key="8">
    <source>
        <dbReference type="EMBL" id="MFC3689577.1"/>
    </source>
</evidence>
<evidence type="ECO:0000313" key="9">
    <source>
        <dbReference type="Proteomes" id="UP001595685"/>
    </source>
</evidence>
<dbReference type="PANTHER" id="PTHR35007:SF3">
    <property type="entry name" value="POSSIBLE CONSERVED ALANINE RICH MEMBRANE PROTEIN"/>
    <property type="match status" value="1"/>
</dbReference>
<feature type="transmembrane region" description="Helical" evidence="6">
    <location>
        <begin position="94"/>
        <end position="114"/>
    </location>
</feature>
<evidence type="ECO:0000256" key="2">
    <source>
        <dbReference type="ARBA" id="ARBA00022475"/>
    </source>
</evidence>
<evidence type="ECO:0000256" key="5">
    <source>
        <dbReference type="ARBA" id="ARBA00023136"/>
    </source>
</evidence>
<dbReference type="Pfam" id="PF00482">
    <property type="entry name" value="T2SSF"/>
    <property type="match status" value="1"/>
</dbReference>
<proteinExistence type="predicted"/>
<gene>
    <name evidence="8" type="ORF">ACFOLH_14595</name>
</gene>
<sequence length="303" mass="30248">MAELVRATERLAVCLQAGLPWAQSLVESGADRLGGTRAVARDAVPGQAAVLVAVRVVERLGAPGAGVLGRAAASLREGVAADGRRASAVAGPAASARIVGGLPLAGPLVAGMLGVDAAHVLLGTPWGRACAVLGVALLAVSWWWSARLVRLARGAGGGGVDEAVVCDLVAAALDAGVGTATALREVARALDEVPGADPGGTAADLRRCATGLDTGDFRLVAVDEDLEPLLDAVRFSVRTGAPAGPPLQLAAEEVRRAAEEQAATATARLAARLVLPLGLCALPGFLLLGIAPVVVELLGAGLR</sequence>
<evidence type="ECO:0000256" key="1">
    <source>
        <dbReference type="ARBA" id="ARBA00004651"/>
    </source>
</evidence>
<dbReference type="EMBL" id="JBHRWW010000011">
    <property type="protein sequence ID" value="MFC3689577.1"/>
    <property type="molecule type" value="Genomic_DNA"/>
</dbReference>
<dbReference type="Proteomes" id="UP001595685">
    <property type="component" value="Unassembled WGS sequence"/>
</dbReference>
<protein>
    <submittedName>
        <fullName evidence="8">Type II secretion system F family protein</fullName>
    </submittedName>
</protein>
<evidence type="ECO:0000256" key="6">
    <source>
        <dbReference type="SAM" id="Phobius"/>
    </source>
</evidence>
<evidence type="ECO:0000259" key="7">
    <source>
        <dbReference type="Pfam" id="PF00482"/>
    </source>
</evidence>
<feature type="transmembrane region" description="Helical" evidence="6">
    <location>
        <begin position="273"/>
        <end position="295"/>
    </location>
</feature>
<dbReference type="PANTHER" id="PTHR35007">
    <property type="entry name" value="INTEGRAL MEMBRANE PROTEIN-RELATED"/>
    <property type="match status" value="1"/>
</dbReference>
<keyword evidence="2" id="KW-1003">Cell membrane</keyword>
<feature type="domain" description="Type II secretion system protein GspF" evidence="7">
    <location>
        <begin position="166"/>
        <end position="289"/>
    </location>
</feature>
<keyword evidence="5 6" id="KW-0472">Membrane</keyword>
<accession>A0ABV7WKS7</accession>